<protein>
    <recommendedName>
        <fullName evidence="5">Acyl-protein thioesterase 1</fullName>
        <ecNumber evidence="4">3.1.2.22</ecNumber>
    </recommendedName>
    <alternativeName>
        <fullName evidence="13">Palmitoyl-protein hydrolase</fullName>
    </alternativeName>
</protein>
<keyword evidence="9" id="KW-0276">Fatty acid metabolism</keyword>
<evidence type="ECO:0000256" key="2">
    <source>
        <dbReference type="ARBA" id="ARBA00004496"/>
    </source>
</evidence>
<keyword evidence="8" id="KW-0378">Hydrolase</keyword>
<reference evidence="16 17" key="1">
    <citation type="journal article" date="2016" name="PLoS ONE">
        <title>Sequence Assembly of Yarrowia lipolytica Strain W29/CLIB89 Shows Transposable Element Diversity.</title>
        <authorList>
            <person name="Magnan C."/>
            <person name="Yu J."/>
            <person name="Chang I."/>
            <person name="Jahn E."/>
            <person name="Kanomata Y."/>
            <person name="Wu J."/>
            <person name="Zeller M."/>
            <person name="Oakes M."/>
            <person name="Baldi P."/>
            <person name="Sandmeyer S."/>
        </authorList>
    </citation>
    <scope>NUCLEOTIDE SEQUENCE [LARGE SCALE GENOMIC DNA]</scope>
    <source>
        <strain evidence="17">CLIB89(W29)</strain>
    </source>
</reference>
<name>A0A1D8N5B7_YARLL</name>
<comment type="function">
    <text evidence="12">Hydrolyzes fatty acids from S-acylated cysteine residues in proteins with a strong preference for palmitoylated G-alpha proteins over other acyl substrates. Mediates the deacylation of G-alpha proteins such as GPA1 in vivo, but has weak or no activity toward palmitoylated Ras proteins. Has weak lysophospholipase activity in vitro; however such activity may not exist in vivo.</text>
</comment>
<dbReference type="Proteomes" id="UP000182444">
    <property type="component" value="Chromosome 1A"/>
</dbReference>
<evidence type="ECO:0000256" key="9">
    <source>
        <dbReference type="ARBA" id="ARBA00022832"/>
    </source>
</evidence>
<evidence type="ECO:0000256" key="7">
    <source>
        <dbReference type="ARBA" id="ARBA00022490"/>
    </source>
</evidence>
<dbReference type="GO" id="GO:0052689">
    <property type="term" value="F:carboxylic ester hydrolase activity"/>
    <property type="evidence" value="ECO:0007669"/>
    <property type="project" value="UniProtKB-KW"/>
</dbReference>
<evidence type="ECO:0000256" key="8">
    <source>
        <dbReference type="ARBA" id="ARBA00022801"/>
    </source>
</evidence>
<evidence type="ECO:0000313" key="17">
    <source>
        <dbReference type="Proteomes" id="UP000182444"/>
    </source>
</evidence>
<comment type="similarity">
    <text evidence="3">Belongs to the AB hydrolase superfamily. AB hydrolase 2 family.</text>
</comment>
<dbReference type="SUPFAM" id="SSF53474">
    <property type="entry name" value="alpha/beta-Hydrolases"/>
    <property type="match status" value="1"/>
</dbReference>
<dbReference type="EMBL" id="CP017553">
    <property type="protein sequence ID" value="AOW00829.1"/>
    <property type="molecule type" value="Genomic_DNA"/>
</dbReference>
<comment type="catalytic activity">
    <reaction evidence="14">
        <text>S-hexadecanoyl-L-cysteinyl-[protein] + H2O = L-cysteinyl-[protein] + hexadecanoate + H(+)</text>
        <dbReference type="Rhea" id="RHEA:19233"/>
        <dbReference type="Rhea" id="RHEA-COMP:10131"/>
        <dbReference type="Rhea" id="RHEA-COMP:11032"/>
        <dbReference type="ChEBI" id="CHEBI:7896"/>
        <dbReference type="ChEBI" id="CHEBI:15377"/>
        <dbReference type="ChEBI" id="CHEBI:15378"/>
        <dbReference type="ChEBI" id="CHEBI:29950"/>
        <dbReference type="ChEBI" id="CHEBI:74151"/>
        <dbReference type="EC" id="3.1.2.22"/>
    </reaction>
</comment>
<evidence type="ECO:0000256" key="11">
    <source>
        <dbReference type="ARBA" id="ARBA00023242"/>
    </source>
</evidence>
<evidence type="ECO:0000256" key="3">
    <source>
        <dbReference type="ARBA" id="ARBA00006499"/>
    </source>
</evidence>
<keyword evidence="10" id="KW-0443">Lipid metabolism</keyword>
<comment type="subcellular location">
    <subcellularLocation>
        <location evidence="2">Cytoplasm</location>
    </subcellularLocation>
    <subcellularLocation>
        <location evidence="1">Nucleus</location>
    </subcellularLocation>
</comment>
<dbReference type="EC" id="3.1.2.22" evidence="4"/>
<evidence type="ECO:0000259" key="15">
    <source>
        <dbReference type="Pfam" id="PF02230"/>
    </source>
</evidence>
<dbReference type="InterPro" id="IPR003140">
    <property type="entry name" value="PLipase/COase/thioEstase"/>
</dbReference>
<dbReference type="GO" id="GO:0008474">
    <property type="term" value="F:palmitoyl-(protein) hydrolase activity"/>
    <property type="evidence" value="ECO:0007669"/>
    <property type="project" value="UniProtKB-EC"/>
</dbReference>
<dbReference type="PANTHER" id="PTHR10655">
    <property type="entry name" value="LYSOPHOSPHOLIPASE-RELATED"/>
    <property type="match status" value="1"/>
</dbReference>
<dbReference type="VEuPathDB" id="FungiDB:YALI1_A18847g"/>
<dbReference type="GeneID" id="2906144"/>
<organism evidence="16 17">
    <name type="scientific">Yarrowia lipolytica</name>
    <name type="common">Candida lipolytica</name>
    <dbReference type="NCBI Taxonomy" id="4952"/>
    <lineage>
        <taxon>Eukaryota</taxon>
        <taxon>Fungi</taxon>
        <taxon>Dikarya</taxon>
        <taxon>Ascomycota</taxon>
        <taxon>Saccharomycotina</taxon>
        <taxon>Dipodascomycetes</taxon>
        <taxon>Dipodascales</taxon>
        <taxon>Dipodascales incertae sedis</taxon>
        <taxon>Yarrowia</taxon>
    </lineage>
</organism>
<dbReference type="GO" id="GO:0005737">
    <property type="term" value="C:cytoplasm"/>
    <property type="evidence" value="ECO:0007669"/>
    <property type="project" value="UniProtKB-SubCell"/>
</dbReference>
<evidence type="ECO:0000256" key="4">
    <source>
        <dbReference type="ARBA" id="ARBA00012423"/>
    </source>
</evidence>
<feature type="domain" description="Phospholipase/carboxylesterase/thioesterase" evidence="15">
    <location>
        <begin position="82"/>
        <end position="295"/>
    </location>
</feature>
<gene>
    <name evidence="16" type="ORF">YALI1_A18847g</name>
</gene>
<dbReference type="GO" id="GO:0006631">
    <property type="term" value="P:fatty acid metabolic process"/>
    <property type="evidence" value="ECO:0007669"/>
    <property type="project" value="UniProtKB-KW"/>
</dbReference>
<sequence>MCGAQTNQTLHFRRYLSLAGGLSDPPPSQLSLFCPTKFMQRLSTRLASDHYHYSTLPLHLHSTTTPPTLHYTMPPYPAVRIPAKAAHTATVIFLHGLGDSGAGWMFLAEEARKAQRLNHVKFIFPEAPQQPVSLNFGMRMPSWYDIKELANVNAAQDQEGILESVGRLESLIKEETDAGVPANRIVIGGFSQGCAVSLATGCLTQTKLGGIVGLSGYVPIKDYILSQHNTTNQDTPMFLAHGTADQVIRFDYGKLSRDFIINELKFKNVDWHQYEGLTHSCGFEEISDILNWLEENIKE</sequence>
<keyword evidence="7" id="KW-0963">Cytoplasm</keyword>
<dbReference type="InterPro" id="IPR029058">
    <property type="entry name" value="AB_hydrolase_fold"/>
</dbReference>
<keyword evidence="6" id="KW-0719">Serine esterase</keyword>
<dbReference type="Gene3D" id="3.40.50.1820">
    <property type="entry name" value="alpha/beta hydrolase"/>
    <property type="match status" value="1"/>
</dbReference>
<proteinExistence type="inferred from homology"/>
<accession>A0A1D8N5B7</accession>
<keyword evidence="11" id="KW-0539">Nucleus</keyword>
<evidence type="ECO:0000256" key="13">
    <source>
        <dbReference type="ARBA" id="ARBA00031195"/>
    </source>
</evidence>
<evidence type="ECO:0000256" key="1">
    <source>
        <dbReference type="ARBA" id="ARBA00004123"/>
    </source>
</evidence>
<evidence type="ECO:0000256" key="10">
    <source>
        <dbReference type="ARBA" id="ARBA00023098"/>
    </source>
</evidence>
<evidence type="ECO:0000256" key="12">
    <source>
        <dbReference type="ARBA" id="ARBA00029392"/>
    </source>
</evidence>
<dbReference type="RefSeq" id="XP_500198.2">
    <property type="nucleotide sequence ID" value="XM_500198.3"/>
</dbReference>
<dbReference type="Pfam" id="PF02230">
    <property type="entry name" value="Abhydrolase_2"/>
    <property type="match status" value="1"/>
</dbReference>
<evidence type="ECO:0000256" key="6">
    <source>
        <dbReference type="ARBA" id="ARBA00022487"/>
    </source>
</evidence>
<evidence type="ECO:0000313" key="16">
    <source>
        <dbReference type="EMBL" id="AOW00829.1"/>
    </source>
</evidence>
<dbReference type="KEGG" id="yli:2906144"/>
<dbReference type="PANTHER" id="PTHR10655:SF17">
    <property type="entry name" value="LYSOPHOSPHOLIPASE-LIKE PROTEIN 1"/>
    <property type="match status" value="1"/>
</dbReference>
<dbReference type="FunFam" id="3.40.50.1820:FF:000276">
    <property type="entry name" value="Acyl-protein thioesterase 1"/>
    <property type="match status" value="1"/>
</dbReference>
<evidence type="ECO:0000256" key="14">
    <source>
        <dbReference type="ARBA" id="ARBA00047337"/>
    </source>
</evidence>
<evidence type="ECO:0000256" key="5">
    <source>
        <dbReference type="ARBA" id="ARBA00014923"/>
    </source>
</evidence>
<dbReference type="InterPro" id="IPR050565">
    <property type="entry name" value="LYPA1-2/EST-like"/>
</dbReference>
<dbReference type="eggNOG" id="KOG2112">
    <property type="taxonomic scope" value="Eukaryota"/>
</dbReference>
<dbReference type="AlphaFoldDB" id="A0A1D8N5B7"/>
<dbReference type="GO" id="GO:0005634">
    <property type="term" value="C:nucleus"/>
    <property type="evidence" value="ECO:0007669"/>
    <property type="project" value="UniProtKB-SubCell"/>
</dbReference>
<dbReference type="VEuPathDB" id="FungiDB:YALI0_A18337g"/>